<dbReference type="Proteomes" id="UP000799428">
    <property type="component" value="Unassembled WGS sequence"/>
</dbReference>
<dbReference type="AlphaFoldDB" id="A0A6G1KRY6"/>
<proteinExistence type="predicted"/>
<protein>
    <submittedName>
        <fullName evidence="1">Uncharacterized protein</fullName>
    </submittedName>
</protein>
<keyword evidence="2" id="KW-1185">Reference proteome</keyword>
<evidence type="ECO:0000313" key="2">
    <source>
        <dbReference type="Proteomes" id="UP000799428"/>
    </source>
</evidence>
<gene>
    <name evidence="1" type="ORF">K504DRAFT_19951</name>
</gene>
<sequence length="152" mass="16659">MPATAKEITIRGEQASMLRLTLNGLLVPGGAGGGCTLSVCSKSRFPHISRHSCQNQQISGYDRGTCTRPHSQTLAGIPSTYTPWYDYDLGNGLTLLHASSQEFASIVFGGISRQTRNAMCEDNSTTVSPSLRRLPMPWKEGYISRRRIDAHM</sequence>
<dbReference type="EMBL" id="MU005764">
    <property type="protein sequence ID" value="KAF2715151.1"/>
    <property type="molecule type" value="Genomic_DNA"/>
</dbReference>
<dbReference type="PROSITE" id="PS51257">
    <property type="entry name" value="PROKAR_LIPOPROTEIN"/>
    <property type="match status" value="1"/>
</dbReference>
<organism evidence="1 2">
    <name type="scientific">Pleomassaria siparia CBS 279.74</name>
    <dbReference type="NCBI Taxonomy" id="1314801"/>
    <lineage>
        <taxon>Eukaryota</taxon>
        <taxon>Fungi</taxon>
        <taxon>Dikarya</taxon>
        <taxon>Ascomycota</taxon>
        <taxon>Pezizomycotina</taxon>
        <taxon>Dothideomycetes</taxon>
        <taxon>Pleosporomycetidae</taxon>
        <taxon>Pleosporales</taxon>
        <taxon>Pleomassariaceae</taxon>
        <taxon>Pleomassaria</taxon>
    </lineage>
</organism>
<accession>A0A6G1KRY6</accession>
<reference evidence="1" key="1">
    <citation type="journal article" date="2020" name="Stud. Mycol.">
        <title>101 Dothideomycetes genomes: a test case for predicting lifestyles and emergence of pathogens.</title>
        <authorList>
            <person name="Haridas S."/>
            <person name="Albert R."/>
            <person name="Binder M."/>
            <person name="Bloem J."/>
            <person name="Labutti K."/>
            <person name="Salamov A."/>
            <person name="Andreopoulos B."/>
            <person name="Baker S."/>
            <person name="Barry K."/>
            <person name="Bills G."/>
            <person name="Bluhm B."/>
            <person name="Cannon C."/>
            <person name="Castanera R."/>
            <person name="Culley D."/>
            <person name="Daum C."/>
            <person name="Ezra D."/>
            <person name="Gonzalez J."/>
            <person name="Henrissat B."/>
            <person name="Kuo A."/>
            <person name="Liang C."/>
            <person name="Lipzen A."/>
            <person name="Lutzoni F."/>
            <person name="Magnuson J."/>
            <person name="Mondo S."/>
            <person name="Nolan M."/>
            <person name="Ohm R."/>
            <person name="Pangilinan J."/>
            <person name="Park H.-J."/>
            <person name="Ramirez L."/>
            <person name="Alfaro M."/>
            <person name="Sun H."/>
            <person name="Tritt A."/>
            <person name="Yoshinaga Y."/>
            <person name="Zwiers L.-H."/>
            <person name="Turgeon B."/>
            <person name="Goodwin S."/>
            <person name="Spatafora J."/>
            <person name="Crous P."/>
            <person name="Grigoriev I."/>
        </authorList>
    </citation>
    <scope>NUCLEOTIDE SEQUENCE</scope>
    <source>
        <strain evidence="1">CBS 279.74</strain>
    </source>
</reference>
<evidence type="ECO:0000313" key="1">
    <source>
        <dbReference type="EMBL" id="KAF2715151.1"/>
    </source>
</evidence>
<name>A0A6G1KRY6_9PLEO</name>